<feature type="region of interest" description="Disordered" evidence="1">
    <location>
        <begin position="72"/>
        <end position="157"/>
    </location>
</feature>
<protein>
    <submittedName>
        <fullName evidence="3">Uncharacterized protein</fullName>
    </submittedName>
</protein>
<evidence type="ECO:0000256" key="2">
    <source>
        <dbReference type="SAM" id="SignalP"/>
    </source>
</evidence>
<evidence type="ECO:0000256" key="1">
    <source>
        <dbReference type="SAM" id="MobiDB-lite"/>
    </source>
</evidence>
<reference evidence="3 4" key="1">
    <citation type="submission" date="2016-06" db="EMBL/GenBank/DDBJ databases">
        <authorList>
            <person name="Kjaerup R.B."/>
            <person name="Dalgaard T.S."/>
            <person name="Juul-Madsen H.R."/>
        </authorList>
    </citation>
    <scope>NUCLEOTIDE SEQUENCE [LARGE SCALE GENOMIC DNA]</scope>
</reference>
<evidence type="ECO:0000313" key="3">
    <source>
        <dbReference type="EMBL" id="SMQ55103.1"/>
    </source>
</evidence>
<gene>
    <name evidence="3" type="ORF">ZT3D7_G10258</name>
</gene>
<feature type="chain" id="PRO_5012733637" evidence="2">
    <location>
        <begin position="21"/>
        <end position="157"/>
    </location>
</feature>
<organism evidence="3 4">
    <name type="scientific">Zymoseptoria tritici (strain ST99CH_3D7)</name>
    <dbReference type="NCBI Taxonomy" id="1276538"/>
    <lineage>
        <taxon>Eukaryota</taxon>
        <taxon>Fungi</taxon>
        <taxon>Dikarya</taxon>
        <taxon>Ascomycota</taxon>
        <taxon>Pezizomycotina</taxon>
        <taxon>Dothideomycetes</taxon>
        <taxon>Dothideomycetidae</taxon>
        <taxon>Mycosphaerellales</taxon>
        <taxon>Mycosphaerellaceae</taxon>
        <taxon>Zymoseptoria</taxon>
    </lineage>
</organism>
<sequence length="157" mass="16472">MKFFTTTALLAAMAITNTAAAPVVADDTVAVGNLVHRRTIVDPLAGSHDLVESKVKRQHDCDLDPAGCLGPDKLKAKREAHDNDPSASDGLTEIKMKRAGGPHGCDPEDPGCEGPDKLKAKRAGGPHGCDPEDPGCEGPDKLKVKRVADDNDPSGQF</sequence>
<accession>A0A1X7S5Z0</accession>
<feature type="signal peptide" evidence="2">
    <location>
        <begin position="1"/>
        <end position="20"/>
    </location>
</feature>
<keyword evidence="4" id="KW-1185">Reference proteome</keyword>
<name>A0A1X7S5Z0_ZYMT9</name>
<dbReference type="EMBL" id="LT853702">
    <property type="protein sequence ID" value="SMQ55103.1"/>
    <property type="molecule type" value="Genomic_DNA"/>
</dbReference>
<dbReference type="Proteomes" id="UP000215127">
    <property type="component" value="Chromosome 11"/>
</dbReference>
<evidence type="ECO:0000313" key="4">
    <source>
        <dbReference type="Proteomes" id="UP000215127"/>
    </source>
</evidence>
<feature type="compositionally biased region" description="Basic and acidic residues" evidence="1">
    <location>
        <begin position="138"/>
        <end position="149"/>
    </location>
</feature>
<keyword evidence="2" id="KW-0732">Signal</keyword>
<proteinExistence type="predicted"/>
<dbReference type="AlphaFoldDB" id="A0A1X7S5Z0"/>
<feature type="compositionally biased region" description="Basic and acidic residues" evidence="1">
    <location>
        <begin position="72"/>
        <end position="84"/>
    </location>
</feature>